<feature type="transmembrane region" description="Helical" evidence="4">
    <location>
        <begin position="40"/>
        <end position="61"/>
    </location>
</feature>
<dbReference type="AlphaFoldDB" id="A0A940DKC3"/>
<evidence type="ECO:0000313" key="6">
    <source>
        <dbReference type="EMBL" id="MBO8439089.1"/>
    </source>
</evidence>
<proteinExistence type="predicted"/>
<keyword evidence="4" id="KW-0812">Transmembrane</keyword>
<dbReference type="Gene3D" id="1.10.10.60">
    <property type="entry name" value="Homeodomain-like"/>
    <property type="match status" value="2"/>
</dbReference>
<keyword evidence="1" id="KW-0805">Transcription regulation</keyword>
<comment type="caution">
    <text evidence="6">The sequence shown here is derived from an EMBL/GenBank/DDBJ whole genome shotgun (WGS) entry which is preliminary data.</text>
</comment>
<feature type="transmembrane region" description="Helical" evidence="4">
    <location>
        <begin position="100"/>
        <end position="117"/>
    </location>
</feature>
<dbReference type="GO" id="GO:0043565">
    <property type="term" value="F:sequence-specific DNA binding"/>
    <property type="evidence" value="ECO:0007669"/>
    <property type="project" value="InterPro"/>
</dbReference>
<dbReference type="EMBL" id="JADIMV010000007">
    <property type="protein sequence ID" value="MBO8439089.1"/>
    <property type="molecule type" value="Genomic_DNA"/>
</dbReference>
<organism evidence="6 7">
    <name type="scientific">Candidatus Aphodosoma intestinipullorum</name>
    <dbReference type="NCBI Taxonomy" id="2840674"/>
    <lineage>
        <taxon>Bacteria</taxon>
        <taxon>Pseudomonadati</taxon>
        <taxon>Bacteroidota</taxon>
        <taxon>Bacteroidia</taxon>
        <taxon>Bacteroidales</taxon>
        <taxon>Candidatus Aphodosoma</taxon>
    </lineage>
</organism>
<keyword evidence="4" id="KW-1133">Transmembrane helix</keyword>
<dbReference type="GO" id="GO:0003700">
    <property type="term" value="F:DNA-binding transcription factor activity"/>
    <property type="evidence" value="ECO:0007669"/>
    <property type="project" value="InterPro"/>
</dbReference>
<keyword evidence="3" id="KW-0804">Transcription</keyword>
<keyword evidence="4" id="KW-0472">Membrane</keyword>
<dbReference type="Pfam" id="PF12833">
    <property type="entry name" value="HTH_18"/>
    <property type="match status" value="1"/>
</dbReference>
<sequence>MQDIFEHLAYFMNGAAAMLFLLFAIHFLRQRRENRLKRILGWVMTLWFALLAKDILCMFDSVRHSGYIYRLLLTVDMLAVPSCGVFAIELLRPGWQRAPRMAAHFSVFALICIAYAVTGNKYVYLADMALAILYCAIVFIYLLRQAARYNRMVHDNHSDIDNIDLHWLWHAVAIMLVCFACWIYEYFYVSFVADFFYYLSICAVWGVICHYTDRQKVIDREVTESPVMEASPDPAAGCIPQTEPEYHFSAALEQLEADGYFCRTPGLTLTALAAKLHTNRTTLSHYINTVLGYSFYDYINSLRLTHAKKLLSDSRCSLTQEEIAEQSGFNSISTFRRAFAKQYGMSPAEYRRRTS</sequence>
<feature type="domain" description="HTH araC/xylS-type" evidence="5">
    <location>
        <begin position="267"/>
        <end position="353"/>
    </location>
</feature>
<dbReference type="PROSITE" id="PS01124">
    <property type="entry name" value="HTH_ARAC_FAMILY_2"/>
    <property type="match status" value="1"/>
</dbReference>
<dbReference type="PANTHER" id="PTHR43280:SF2">
    <property type="entry name" value="HTH-TYPE TRANSCRIPTIONAL REGULATOR EXSA"/>
    <property type="match status" value="1"/>
</dbReference>
<evidence type="ECO:0000259" key="5">
    <source>
        <dbReference type="PROSITE" id="PS01124"/>
    </source>
</evidence>
<evidence type="ECO:0000256" key="3">
    <source>
        <dbReference type="ARBA" id="ARBA00023163"/>
    </source>
</evidence>
<dbReference type="SUPFAM" id="SSF46689">
    <property type="entry name" value="Homeodomain-like"/>
    <property type="match status" value="1"/>
</dbReference>
<protein>
    <submittedName>
        <fullName evidence="6">Helix-turn-helix transcriptional regulator</fullName>
    </submittedName>
</protein>
<feature type="transmembrane region" description="Helical" evidence="4">
    <location>
        <begin position="67"/>
        <end position="88"/>
    </location>
</feature>
<dbReference type="PRINTS" id="PR00032">
    <property type="entry name" value="HTHARAC"/>
</dbReference>
<evidence type="ECO:0000256" key="2">
    <source>
        <dbReference type="ARBA" id="ARBA00023125"/>
    </source>
</evidence>
<dbReference type="Proteomes" id="UP000712007">
    <property type="component" value="Unassembled WGS sequence"/>
</dbReference>
<feature type="transmembrane region" description="Helical" evidence="4">
    <location>
        <begin position="123"/>
        <end position="143"/>
    </location>
</feature>
<dbReference type="InterPro" id="IPR020449">
    <property type="entry name" value="Tscrpt_reg_AraC-type_HTH"/>
</dbReference>
<accession>A0A940DKC3</accession>
<dbReference type="PANTHER" id="PTHR43280">
    <property type="entry name" value="ARAC-FAMILY TRANSCRIPTIONAL REGULATOR"/>
    <property type="match status" value="1"/>
</dbReference>
<evidence type="ECO:0000256" key="1">
    <source>
        <dbReference type="ARBA" id="ARBA00023015"/>
    </source>
</evidence>
<dbReference type="InterPro" id="IPR018060">
    <property type="entry name" value="HTH_AraC"/>
</dbReference>
<evidence type="ECO:0000256" key="4">
    <source>
        <dbReference type="SAM" id="Phobius"/>
    </source>
</evidence>
<feature type="transmembrane region" description="Helical" evidence="4">
    <location>
        <begin position="195"/>
        <end position="212"/>
    </location>
</feature>
<reference evidence="6" key="1">
    <citation type="submission" date="2020-10" db="EMBL/GenBank/DDBJ databases">
        <authorList>
            <person name="Gilroy R."/>
        </authorList>
    </citation>
    <scope>NUCLEOTIDE SEQUENCE</scope>
    <source>
        <strain evidence="6">3924</strain>
    </source>
</reference>
<keyword evidence="2" id="KW-0238">DNA-binding</keyword>
<gene>
    <name evidence="6" type="ORF">IAC51_00380</name>
</gene>
<reference evidence="6" key="2">
    <citation type="journal article" date="2021" name="PeerJ">
        <title>Extensive microbial diversity within the chicken gut microbiome revealed by metagenomics and culture.</title>
        <authorList>
            <person name="Gilroy R."/>
            <person name="Ravi A."/>
            <person name="Getino M."/>
            <person name="Pursley I."/>
            <person name="Horton D.L."/>
            <person name="Alikhan N.F."/>
            <person name="Baker D."/>
            <person name="Gharbi K."/>
            <person name="Hall N."/>
            <person name="Watson M."/>
            <person name="Adriaenssens E.M."/>
            <person name="Foster-Nyarko E."/>
            <person name="Jarju S."/>
            <person name="Secka A."/>
            <person name="Antonio M."/>
            <person name="Oren A."/>
            <person name="Chaudhuri R.R."/>
            <person name="La Ragione R."/>
            <person name="Hildebrand F."/>
            <person name="Pallen M.J."/>
        </authorList>
    </citation>
    <scope>NUCLEOTIDE SEQUENCE</scope>
    <source>
        <strain evidence="6">3924</strain>
    </source>
</reference>
<dbReference type="SMART" id="SM00342">
    <property type="entry name" value="HTH_ARAC"/>
    <property type="match status" value="1"/>
</dbReference>
<evidence type="ECO:0000313" key="7">
    <source>
        <dbReference type="Proteomes" id="UP000712007"/>
    </source>
</evidence>
<feature type="transmembrane region" description="Helical" evidence="4">
    <location>
        <begin position="7"/>
        <end position="28"/>
    </location>
</feature>
<dbReference type="InterPro" id="IPR009057">
    <property type="entry name" value="Homeodomain-like_sf"/>
</dbReference>
<name>A0A940DKC3_9BACT</name>
<feature type="transmembrane region" description="Helical" evidence="4">
    <location>
        <begin position="167"/>
        <end position="189"/>
    </location>
</feature>